<organism evidence="6 7">
    <name type="scientific">Selenomonas ruminantium</name>
    <dbReference type="NCBI Taxonomy" id="971"/>
    <lineage>
        <taxon>Bacteria</taxon>
        <taxon>Bacillati</taxon>
        <taxon>Bacillota</taxon>
        <taxon>Negativicutes</taxon>
        <taxon>Selenomonadales</taxon>
        <taxon>Selenomonadaceae</taxon>
        <taxon>Selenomonas</taxon>
    </lineage>
</organism>
<evidence type="ECO:0000313" key="5">
    <source>
        <dbReference type="EMBL" id="SFA85335.1"/>
    </source>
</evidence>
<proteinExistence type="inferred from homology"/>
<dbReference type="OrthoDB" id="1666203at2"/>
<name>A0A1K1QPB3_SELRU</name>
<dbReference type="InterPro" id="IPR002645">
    <property type="entry name" value="STAS_dom"/>
</dbReference>
<evidence type="ECO:0000313" key="8">
    <source>
        <dbReference type="Proteomes" id="UP000183469"/>
    </source>
</evidence>
<comment type="similarity">
    <text evidence="1 2">Belongs to the anti-sigma-factor antagonist family.</text>
</comment>
<dbReference type="EMBL" id="FOJX01000002">
    <property type="protein sequence ID" value="SFA85335.1"/>
    <property type="molecule type" value="Genomic_DNA"/>
</dbReference>
<reference evidence="6" key="3">
    <citation type="submission" date="2016-11" db="EMBL/GenBank/DDBJ databases">
        <authorList>
            <person name="Jaros S."/>
            <person name="Januszkiewicz K."/>
            <person name="Wedrychowicz H."/>
        </authorList>
    </citation>
    <scope>NUCLEOTIDE SEQUENCE [LARGE SCALE GENOMIC DNA]</scope>
    <source>
        <strain evidence="6">C3</strain>
    </source>
</reference>
<dbReference type="Proteomes" id="UP000183469">
    <property type="component" value="Unassembled WGS sequence"/>
</dbReference>
<evidence type="ECO:0000256" key="1">
    <source>
        <dbReference type="ARBA" id="ARBA00009013"/>
    </source>
</evidence>
<dbReference type="Proteomes" id="UP000183843">
    <property type="component" value="Unassembled WGS sequence"/>
</dbReference>
<protein>
    <recommendedName>
        <fullName evidence="2">Anti-sigma factor antagonist</fullName>
    </recommendedName>
</protein>
<evidence type="ECO:0000256" key="2">
    <source>
        <dbReference type="RuleBase" id="RU003749"/>
    </source>
</evidence>
<dbReference type="Pfam" id="PF01740">
    <property type="entry name" value="STAS"/>
    <property type="match status" value="1"/>
</dbReference>
<dbReference type="InterPro" id="IPR036513">
    <property type="entry name" value="STAS_dom_sf"/>
</dbReference>
<gene>
    <name evidence="6" type="ORF">SAMN02910323_0031</name>
    <name evidence="5" type="ORF">SAMN05216587_102330</name>
    <name evidence="4" type="ORF">SAMN05660648_00833</name>
</gene>
<sequence>MENMNWDVREEGSWVILSISGRLDRMNADETGRQGEKLLAENSKLALDLTGLEYISSAGLRAMFRLIKQAKAVKKSFALCGVRGFVQDMLKDSNMDILVDIYATTEQLP</sequence>
<dbReference type="RefSeq" id="WP_051598517.1">
    <property type="nucleotide sequence ID" value="NZ_FNQG01000003.1"/>
</dbReference>
<dbReference type="SUPFAM" id="SSF52091">
    <property type="entry name" value="SpoIIaa-like"/>
    <property type="match status" value="1"/>
</dbReference>
<dbReference type="CDD" id="cd07043">
    <property type="entry name" value="STAS_anti-anti-sigma_factors"/>
    <property type="match status" value="1"/>
</dbReference>
<dbReference type="AlphaFoldDB" id="A0A1K1QPB3"/>
<dbReference type="EMBL" id="FNQG01000003">
    <property type="protein sequence ID" value="SDZ84059.1"/>
    <property type="molecule type" value="Genomic_DNA"/>
</dbReference>
<feature type="domain" description="STAS" evidence="3">
    <location>
        <begin position="4"/>
        <end position="109"/>
    </location>
</feature>
<evidence type="ECO:0000313" key="7">
    <source>
        <dbReference type="Proteomes" id="UP000182958"/>
    </source>
</evidence>
<keyword evidence="7" id="KW-1185">Reference proteome</keyword>
<reference evidence="8 9" key="1">
    <citation type="submission" date="2016-10" db="EMBL/GenBank/DDBJ databases">
        <authorList>
            <person name="de Groot N.N."/>
        </authorList>
    </citation>
    <scope>NUCLEOTIDE SEQUENCE [LARGE SCALE GENOMIC DNA]</scope>
    <source>
        <strain evidence="4 8">DSM 2872</strain>
        <strain evidence="5 9">L14</strain>
    </source>
</reference>
<dbReference type="Proteomes" id="UP000182958">
    <property type="component" value="Unassembled WGS sequence"/>
</dbReference>
<dbReference type="NCBIfam" id="TIGR00377">
    <property type="entry name" value="ant_ant_sig"/>
    <property type="match status" value="1"/>
</dbReference>
<dbReference type="PANTHER" id="PTHR33495">
    <property type="entry name" value="ANTI-SIGMA FACTOR ANTAGONIST TM_1081-RELATED-RELATED"/>
    <property type="match status" value="1"/>
</dbReference>
<dbReference type="Gene3D" id="3.30.750.24">
    <property type="entry name" value="STAS domain"/>
    <property type="match status" value="1"/>
</dbReference>
<evidence type="ECO:0000313" key="9">
    <source>
        <dbReference type="Proteomes" id="UP000183843"/>
    </source>
</evidence>
<dbReference type="GO" id="GO:0043856">
    <property type="term" value="F:anti-sigma factor antagonist activity"/>
    <property type="evidence" value="ECO:0007669"/>
    <property type="project" value="InterPro"/>
</dbReference>
<accession>A0A1K1QPB3</accession>
<evidence type="ECO:0000313" key="4">
    <source>
        <dbReference type="EMBL" id="SDZ84059.1"/>
    </source>
</evidence>
<reference evidence="7" key="2">
    <citation type="submission" date="2016-11" db="EMBL/GenBank/DDBJ databases">
        <authorList>
            <person name="Varghese N."/>
            <person name="Submissions S."/>
        </authorList>
    </citation>
    <scope>NUCLEOTIDE SEQUENCE [LARGE SCALE GENOMIC DNA]</scope>
    <source>
        <strain evidence="7">C3</strain>
    </source>
</reference>
<evidence type="ECO:0000259" key="3">
    <source>
        <dbReference type="PROSITE" id="PS50801"/>
    </source>
</evidence>
<dbReference type="PROSITE" id="PS50801">
    <property type="entry name" value="STAS"/>
    <property type="match status" value="1"/>
</dbReference>
<evidence type="ECO:0000313" key="6">
    <source>
        <dbReference type="EMBL" id="SFW61597.1"/>
    </source>
</evidence>
<dbReference type="InterPro" id="IPR003658">
    <property type="entry name" value="Anti-sigma_ant"/>
</dbReference>
<dbReference type="EMBL" id="FPJA01000013">
    <property type="protein sequence ID" value="SFW61597.1"/>
    <property type="molecule type" value="Genomic_DNA"/>
</dbReference>